<dbReference type="Pfam" id="PF26085">
    <property type="entry name" value="SH3_20"/>
    <property type="match status" value="1"/>
</dbReference>
<dbReference type="Gene3D" id="2.30.30.40">
    <property type="entry name" value="SH3 Domains"/>
    <property type="match status" value="1"/>
</dbReference>
<name>A0ABQ8IQE1_DERPT</name>
<comment type="subcellular location">
    <subcellularLocation>
        <location evidence="1">Cell membrane</location>
    </subcellularLocation>
    <subcellularLocation>
        <location evidence="2">Cytoplasm</location>
    </subcellularLocation>
</comment>
<evidence type="ECO:0000256" key="4">
    <source>
        <dbReference type="ARBA" id="ARBA00022475"/>
    </source>
</evidence>
<organism evidence="11 12">
    <name type="scientific">Dermatophagoides pteronyssinus</name>
    <name type="common">European house dust mite</name>
    <dbReference type="NCBI Taxonomy" id="6956"/>
    <lineage>
        <taxon>Eukaryota</taxon>
        <taxon>Metazoa</taxon>
        <taxon>Ecdysozoa</taxon>
        <taxon>Arthropoda</taxon>
        <taxon>Chelicerata</taxon>
        <taxon>Arachnida</taxon>
        <taxon>Acari</taxon>
        <taxon>Acariformes</taxon>
        <taxon>Sarcoptiformes</taxon>
        <taxon>Astigmata</taxon>
        <taxon>Psoroptidia</taxon>
        <taxon>Analgoidea</taxon>
        <taxon>Pyroglyphidae</taxon>
        <taxon>Dermatophagoidinae</taxon>
        <taxon>Dermatophagoides</taxon>
    </lineage>
</organism>
<dbReference type="PANTHER" id="PTHR15135:SF7">
    <property type="entry name" value="STAC-LIKE, ISOFORM J"/>
    <property type="match status" value="1"/>
</dbReference>
<dbReference type="PROSITE" id="PS50002">
    <property type="entry name" value="SH3"/>
    <property type="match status" value="1"/>
</dbReference>
<proteinExistence type="predicted"/>
<gene>
    <name evidence="11" type="ORF">DERP_006502</name>
</gene>
<evidence type="ECO:0000313" key="12">
    <source>
        <dbReference type="Proteomes" id="UP000887458"/>
    </source>
</evidence>
<evidence type="ECO:0000256" key="3">
    <source>
        <dbReference type="ARBA" id="ARBA00022443"/>
    </source>
</evidence>
<evidence type="ECO:0000259" key="10">
    <source>
        <dbReference type="PROSITE" id="PS50002"/>
    </source>
</evidence>
<sequence length="225" mass="25875">MLTNRTLPSIAYFNTNGGNSNLINKPLSIVHQQQQQQHPSLLMIQQQQQQAYSAPHSPQKKKLTLRMKSLSIHGRMRSFERDDQIFIQDLQCSPCPSPKPQRLLPTNIFVVLYNFRSRQIDELNLRAGYMVTVVDTTDPEWWQGKCMGKVGFFPSKYVTKLFPGERPLQVIHTVQLTDGEFAIKLLREQIVIQVSDEMSGIIMVRTGQNDKIVPCPSKYLQEITF</sequence>
<dbReference type="SMART" id="SM00326">
    <property type="entry name" value="SH3"/>
    <property type="match status" value="1"/>
</dbReference>
<reference evidence="11 12" key="1">
    <citation type="journal article" date="2018" name="J. Allergy Clin. Immunol.">
        <title>High-quality assembly of Dermatophagoides pteronyssinus genome and transcriptome reveals a wide range of novel allergens.</title>
        <authorList>
            <person name="Liu X.Y."/>
            <person name="Yang K.Y."/>
            <person name="Wang M.Q."/>
            <person name="Kwok J.S."/>
            <person name="Zeng X."/>
            <person name="Yang Z."/>
            <person name="Xiao X.J."/>
            <person name="Lau C.P."/>
            <person name="Li Y."/>
            <person name="Huang Z.M."/>
            <person name="Ba J.G."/>
            <person name="Yim A.K."/>
            <person name="Ouyang C.Y."/>
            <person name="Ngai S.M."/>
            <person name="Chan T.F."/>
            <person name="Leung E.L."/>
            <person name="Liu L."/>
            <person name="Liu Z.G."/>
            <person name="Tsui S.K."/>
        </authorList>
    </citation>
    <scope>NUCLEOTIDE SEQUENCE [LARGE SCALE GENOMIC DNA]</scope>
    <source>
        <strain evidence="11">Derp</strain>
    </source>
</reference>
<protein>
    <recommendedName>
        <fullName evidence="10">SH3 domain-containing protein</fullName>
    </recommendedName>
</protein>
<feature type="domain" description="SH3" evidence="10">
    <location>
        <begin position="104"/>
        <end position="163"/>
    </location>
</feature>
<dbReference type="InterPro" id="IPR036028">
    <property type="entry name" value="SH3-like_dom_sf"/>
</dbReference>
<dbReference type="EMBL" id="NJHN03000129">
    <property type="protein sequence ID" value="KAH9412540.1"/>
    <property type="molecule type" value="Genomic_DNA"/>
</dbReference>
<comment type="caution">
    <text evidence="11">The sequence shown here is derived from an EMBL/GenBank/DDBJ whole genome shotgun (WGS) entry which is preliminary data.</text>
</comment>
<dbReference type="SUPFAM" id="SSF50044">
    <property type="entry name" value="SH3-domain"/>
    <property type="match status" value="1"/>
</dbReference>
<evidence type="ECO:0000256" key="6">
    <source>
        <dbReference type="ARBA" id="ARBA00022737"/>
    </source>
</evidence>
<dbReference type="Proteomes" id="UP000887458">
    <property type="component" value="Unassembled WGS sequence"/>
</dbReference>
<keyword evidence="8" id="KW-0472">Membrane</keyword>
<keyword evidence="7" id="KW-0479">Metal-binding</keyword>
<dbReference type="PANTHER" id="PTHR15135">
    <property type="entry name" value="STAC"/>
    <property type="match status" value="1"/>
</dbReference>
<evidence type="ECO:0000256" key="1">
    <source>
        <dbReference type="ARBA" id="ARBA00004236"/>
    </source>
</evidence>
<dbReference type="InterPro" id="IPR001452">
    <property type="entry name" value="SH3_domain"/>
</dbReference>
<reference evidence="11 12" key="2">
    <citation type="journal article" date="2022" name="Mol. Biol. Evol.">
        <title>Comparative Genomics Reveals Insights into the Divergent Evolution of Astigmatic Mites and Household Pest Adaptations.</title>
        <authorList>
            <person name="Xiong Q."/>
            <person name="Wan A.T."/>
            <person name="Liu X."/>
            <person name="Fung C.S."/>
            <person name="Xiao X."/>
            <person name="Malainual N."/>
            <person name="Hou J."/>
            <person name="Wang L."/>
            <person name="Wang M."/>
            <person name="Yang K.Y."/>
            <person name="Cui Y."/>
            <person name="Leung E.L."/>
            <person name="Nong W."/>
            <person name="Shin S.K."/>
            <person name="Au S.W."/>
            <person name="Jeong K.Y."/>
            <person name="Chew F.T."/>
            <person name="Hui J.H."/>
            <person name="Leung T.F."/>
            <person name="Tungtrongchitr A."/>
            <person name="Zhong N."/>
            <person name="Liu Z."/>
            <person name="Tsui S.K."/>
        </authorList>
    </citation>
    <scope>NUCLEOTIDE SEQUENCE [LARGE SCALE GENOMIC DNA]</scope>
    <source>
        <strain evidence="11">Derp</strain>
    </source>
</reference>
<evidence type="ECO:0000313" key="11">
    <source>
        <dbReference type="EMBL" id="KAH9412540.1"/>
    </source>
</evidence>
<evidence type="ECO:0000256" key="8">
    <source>
        <dbReference type="ARBA" id="ARBA00023136"/>
    </source>
</evidence>
<keyword evidence="5" id="KW-0963">Cytoplasm</keyword>
<keyword evidence="7" id="KW-0862">Zinc</keyword>
<evidence type="ECO:0000256" key="9">
    <source>
        <dbReference type="PROSITE-ProRule" id="PRU00192"/>
    </source>
</evidence>
<dbReference type="InterPro" id="IPR039688">
    <property type="entry name" value="STAC1/2/3"/>
</dbReference>
<evidence type="ECO:0000256" key="7">
    <source>
        <dbReference type="ARBA" id="ARBA00022771"/>
    </source>
</evidence>
<dbReference type="InterPro" id="IPR059031">
    <property type="entry name" value="SH3_20"/>
</dbReference>
<dbReference type="Pfam" id="PF00018">
    <property type="entry name" value="SH3_1"/>
    <property type="match status" value="1"/>
</dbReference>
<dbReference type="PRINTS" id="PR00452">
    <property type="entry name" value="SH3DOMAIN"/>
</dbReference>
<accession>A0ABQ8IQE1</accession>
<keyword evidence="6" id="KW-0677">Repeat</keyword>
<keyword evidence="12" id="KW-1185">Reference proteome</keyword>
<evidence type="ECO:0000256" key="5">
    <source>
        <dbReference type="ARBA" id="ARBA00022490"/>
    </source>
</evidence>
<keyword evidence="3 9" id="KW-0728">SH3 domain</keyword>
<keyword evidence="4" id="KW-1003">Cell membrane</keyword>
<evidence type="ECO:0000256" key="2">
    <source>
        <dbReference type="ARBA" id="ARBA00004496"/>
    </source>
</evidence>
<keyword evidence="7" id="KW-0863">Zinc-finger</keyword>